<evidence type="ECO:0000313" key="2">
    <source>
        <dbReference type="Proteomes" id="UP001055811"/>
    </source>
</evidence>
<evidence type="ECO:0000313" key="1">
    <source>
        <dbReference type="EMBL" id="KAI3740698.1"/>
    </source>
</evidence>
<proteinExistence type="predicted"/>
<dbReference type="Proteomes" id="UP001055811">
    <property type="component" value="Linkage Group LG05"/>
</dbReference>
<accession>A0ACB9D2L3</accession>
<protein>
    <submittedName>
        <fullName evidence="1">Uncharacterized protein</fullName>
    </submittedName>
</protein>
<name>A0ACB9D2L3_CICIN</name>
<organism evidence="1 2">
    <name type="scientific">Cichorium intybus</name>
    <name type="common">Chicory</name>
    <dbReference type="NCBI Taxonomy" id="13427"/>
    <lineage>
        <taxon>Eukaryota</taxon>
        <taxon>Viridiplantae</taxon>
        <taxon>Streptophyta</taxon>
        <taxon>Embryophyta</taxon>
        <taxon>Tracheophyta</taxon>
        <taxon>Spermatophyta</taxon>
        <taxon>Magnoliopsida</taxon>
        <taxon>eudicotyledons</taxon>
        <taxon>Gunneridae</taxon>
        <taxon>Pentapetalae</taxon>
        <taxon>asterids</taxon>
        <taxon>campanulids</taxon>
        <taxon>Asterales</taxon>
        <taxon>Asteraceae</taxon>
        <taxon>Cichorioideae</taxon>
        <taxon>Cichorieae</taxon>
        <taxon>Cichoriinae</taxon>
        <taxon>Cichorium</taxon>
    </lineage>
</organism>
<reference evidence="1 2" key="2">
    <citation type="journal article" date="2022" name="Mol. Ecol. Resour.">
        <title>The genomes of chicory, endive, great burdock and yacon provide insights into Asteraceae paleo-polyploidization history and plant inulin production.</title>
        <authorList>
            <person name="Fan W."/>
            <person name="Wang S."/>
            <person name="Wang H."/>
            <person name="Wang A."/>
            <person name="Jiang F."/>
            <person name="Liu H."/>
            <person name="Zhao H."/>
            <person name="Xu D."/>
            <person name="Zhang Y."/>
        </authorList>
    </citation>
    <scope>NUCLEOTIDE SEQUENCE [LARGE SCALE GENOMIC DNA]</scope>
    <source>
        <strain evidence="2">cv. Punajuju</strain>
        <tissue evidence="1">Leaves</tissue>
    </source>
</reference>
<comment type="caution">
    <text evidence="1">The sequence shown here is derived from an EMBL/GenBank/DDBJ whole genome shotgun (WGS) entry which is preliminary data.</text>
</comment>
<dbReference type="EMBL" id="CM042013">
    <property type="protein sequence ID" value="KAI3740698.1"/>
    <property type="molecule type" value="Genomic_DNA"/>
</dbReference>
<sequence length="225" mass="24009">MNTYELRLLYGMALNKNFDYAHLIFDQLVSLVSCKTRTSYAAFPRFLALALSFESMEYTSATDVSCSFTTLSPKIFGTSAPSADDASMPSCMTGWITSPYQGECLHRSTHPVLQPVVLANPEESTSSESLSSVSSTSSSGSQSSSNQEVSPSKSSSNSSSSAEVSSDSSSDSSDPGNDDMVVCETVPYSPQPDLQVFPSPVRGSGHVHFASPEPEPEQIGQPKTQ</sequence>
<keyword evidence="2" id="KW-1185">Reference proteome</keyword>
<reference evidence="2" key="1">
    <citation type="journal article" date="2022" name="Mol. Ecol. Resour.">
        <title>The genomes of chicory, endive, great burdock and yacon provide insights into Asteraceae palaeo-polyploidization history and plant inulin production.</title>
        <authorList>
            <person name="Fan W."/>
            <person name="Wang S."/>
            <person name="Wang H."/>
            <person name="Wang A."/>
            <person name="Jiang F."/>
            <person name="Liu H."/>
            <person name="Zhao H."/>
            <person name="Xu D."/>
            <person name="Zhang Y."/>
        </authorList>
    </citation>
    <scope>NUCLEOTIDE SEQUENCE [LARGE SCALE GENOMIC DNA]</scope>
    <source>
        <strain evidence="2">cv. Punajuju</strain>
    </source>
</reference>
<gene>
    <name evidence="1" type="ORF">L2E82_31169</name>
</gene>